<dbReference type="AlphaFoldDB" id="A0A026WGL6"/>
<dbReference type="EMBL" id="KK107218">
    <property type="protein sequence ID" value="EZA55197.1"/>
    <property type="molecule type" value="Genomic_DNA"/>
</dbReference>
<keyword evidence="2" id="KW-1185">Reference proteome</keyword>
<sequence length="65" mass="7511">MNGNTCGVFPTRQKEYGCKKRTIPAIAIRVLRRAHWLEIESACRLIRERSRRRDDRDHGDDSAAG</sequence>
<dbReference type="Proteomes" id="UP000053097">
    <property type="component" value="Unassembled WGS sequence"/>
</dbReference>
<protein>
    <submittedName>
        <fullName evidence="1">Uncharacterized protein</fullName>
    </submittedName>
</protein>
<gene>
    <name evidence="1" type="ORF">X777_05267</name>
</gene>
<reference evidence="1 2" key="1">
    <citation type="journal article" date="2014" name="Curr. Biol.">
        <title>The genome of the clonal raider ant Cerapachys biroi.</title>
        <authorList>
            <person name="Oxley P.R."/>
            <person name="Ji L."/>
            <person name="Fetter-Pruneda I."/>
            <person name="McKenzie S.K."/>
            <person name="Li C."/>
            <person name="Hu H."/>
            <person name="Zhang G."/>
            <person name="Kronauer D.J."/>
        </authorList>
    </citation>
    <scope>NUCLEOTIDE SEQUENCE [LARGE SCALE GENOMIC DNA]</scope>
</reference>
<accession>A0A026WGL6</accession>
<name>A0A026WGL6_OOCBI</name>
<evidence type="ECO:0000313" key="1">
    <source>
        <dbReference type="EMBL" id="EZA55197.1"/>
    </source>
</evidence>
<evidence type="ECO:0000313" key="2">
    <source>
        <dbReference type="Proteomes" id="UP000053097"/>
    </source>
</evidence>
<proteinExistence type="predicted"/>
<organism evidence="1 2">
    <name type="scientific">Ooceraea biroi</name>
    <name type="common">Clonal raider ant</name>
    <name type="synonym">Cerapachys biroi</name>
    <dbReference type="NCBI Taxonomy" id="2015173"/>
    <lineage>
        <taxon>Eukaryota</taxon>
        <taxon>Metazoa</taxon>
        <taxon>Ecdysozoa</taxon>
        <taxon>Arthropoda</taxon>
        <taxon>Hexapoda</taxon>
        <taxon>Insecta</taxon>
        <taxon>Pterygota</taxon>
        <taxon>Neoptera</taxon>
        <taxon>Endopterygota</taxon>
        <taxon>Hymenoptera</taxon>
        <taxon>Apocrita</taxon>
        <taxon>Aculeata</taxon>
        <taxon>Formicoidea</taxon>
        <taxon>Formicidae</taxon>
        <taxon>Dorylinae</taxon>
        <taxon>Ooceraea</taxon>
    </lineage>
</organism>